<dbReference type="CDD" id="cd01133">
    <property type="entry name" value="F1-ATPase_beta_CD"/>
    <property type="match status" value="1"/>
</dbReference>
<evidence type="ECO:0000256" key="10">
    <source>
        <dbReference type="ARBA" id="ARBA00023196"/>
    </source>
</evidence>
<dbReference type="InterPro" id="IPR027417">
    <property type="entry name" value="P-loop_NTPase"/>
</dbReference>
<evidence type="ECO:0000256" key="5">
    <source>
        <dbReference type="ARBA" id="ARBA00022781"/>
    </source>
</evidence>
<dbReference type="Pfam" id="PF00006">
    <property type="entry name" value="ATP-synt_ab"/>
    <property type="match status" value="1"/>
</dbReference>
<reference evidence="15" key="1">
    <citation type="journal article" date="2017" name="J. Phycol.">
        <title>Analysis of chloroplast genomes and a supermatrix inform reclassification of the Rhodomelaceae (Rhodophyta).</title>
        <authorList>
            <person name="Diaz-Tapia P."/>
            <person name="Maggs C.A."/>
            <person name="West J.A."/>
            <person name="Verbruggen H."/>
        </authorList>
    </citation>
    <scope>NUCLEOTIDE SEQUENCE</scope>
    <source>
        <strain evidence="15">JW3535</strain>
    </source>
</reference>
<evidence type="ECO:0000259" key="14">
    <source>
        <dbReference type="SMART" id="SM00382"/>
    </source>
</evidence>
<keyword evidence="6 12" id="KW-0067">ATP-binding</keyword>
<dbReference type="SMART" id="SM00382">
    <property type="entry name" value="AAA"/>
    <property type="match status" value="1"/>
</dbReference>
<keyword evidence="15" id="KW-0934">Plastid</keyword>
<dbReference type="Pfam" id="PF02874">
    <property type="entry name" value="ATP-synt_ab_N"/>
    <property type="match status" value="1"/>
</dbReference>
<dbReference type="InterPro" id="IPR004100">
    <property type="entry name" value="ATPase_F1/V1/A1_a/bsu_N"/>
</dbReference>
<dbReference type="AlphaFoldDB" id="A0A1Z1M610"/>
<dbReference type="GO" id="GO:0045259">
    <property type="term" value="C:proton-transporting ATP synthase complex"/>
    <property type="evidence" value="ECO:0007669"/>
    <property type="project" value="UniProtKB-KW"/>
</dbReference>
<evidence type="ECO:0000256" key="2">
    <source>
        <dbReference type="ARBA" id="ARBA00008936"/>
    </source>
</evidence>
<evidence type="ECO:0000313" key="15">
    <source>
        <dbReference type="EMBL" id="ARW61459.1"/>
    </source>
</evidence>
<evidence type="ECO:0000256" key="8">
    <source>
        <dbReference type="ARBA" id="ARBA00023065"/>
    </source>
</evidence>
<comment type="subunit">
    <text evidence="12 13">F-type ATPases have 2 components, CF(1) - the catalytic core - and CF(0) - the membrane proton channel. CF(1) has five subunits: alpha(3), beta(3), gamma(1), delta(1), epsilon(1). CF(0) has four main subunits: a(1), b(1), b'(1) and c(9-12).</text>
</comment>
<keyword evidence="11 12" id="KW-0066">ATP synthesis</keyword>
<sequence>MVTSTEKGSVIQIIGPVIDIEFPTGKLPKVFNALKLEGPNETITCEVQQLLGDNKVRAVAMSSTEGLKRGTEVTDTGKPITVPVGIPTLGRIFNVLGEPVDNLGNVKSTESLPIHRNAPAFTQLETKPSIFETGIKVVDLLAPYRRGGKIGLFGGAGVGKTVLIMELINNIAKAHGGVSVFGGVGERTREGNDLYEEMKESKVINADKLTESKVALVYGQMNEPPGARMRVGLTALTMAEYFRDINKQDVLLFIDNIFRFVQAGSEVSALLGRMPSAVGYQPTLATEMGALQERITSTTDGSITSIQAVYVPADDLTDPAPATTFAHLDATTVLSRNLAAKGIYPAVDPLGSTSTMLQPNIVGLEHYEIAQQIKSTLQRYKELQDIIAILGLDELSEEDRLIVARARKVERFLSQPFFVAEVFTGSPGKYVSLEEAINGFQMILKGKLDDLPEQAFYLVGNIEEAIQKAETLK</sequence>
<keyword evidence="4 12" id="KW-0547">Nucleotide-binding</keyword>
<dbReference type="NCBIfam" id="TIGR01039">
    <property type="entry name" value="atpD"/>
    <property type="match status" value="1"/>
</dbReference>
<evidence type="ECO:0000256" key="9">
    <source>
        <dbReference type="ARBA" id="ARBA00023136"/>
    </source>
</evidence>
<dbReference type="GeneID" id="33354506"/>
<dbReference type="InterPro" id="IPR000194">
    <property type="entry name" value="ATPase_F1/V1/A1_a/bsu_nucl-bd"/>
</dbReference>
<evidence type="ECO:0000256" key="12">
    <source>
        <dbReference type="HAMAP-Rule" id="MF_01347"/>
    </source>
</evidence>
<dbReference type="FunFam" id="3.40.50.300:FF:000026">
    <property type="entry name" value="ATP synthase subunit beta"/>
    <property type="match status" value="1"/>
</dbReference>
<comment type="function">
    <text evidence="12">Produces ATP from ADP in the presence of a proton gradient across the membrane. The catalytic sites are hosted primarily by the beta subunits.</text>
</comment>
<protein>
    <recommendedName>
        <fullName evidence="12">ATP synthase subunit beta, chloroplastic</fullName>
        <ecNumber evidence="12">7.1.2.2</ecNumber>
    </recommendedName>
    <alternativeName>
        <fullName evidence="12">ATP synthase F1 sector subunit beta</fullName>
    </alternativeName>
    <alternativeName>
        <fullName evidence="12">F-ATPase subunit beta</fullName>
    </alternativeName>
</protein>
<keyword evidence="10 12" id="KW-0139">CF(1)</keyword>
<dbReference type="SUPFAM" id="SSF47917">
    <property type="entry name" value="C-terminal domain of alpha and beta subunits of F1 ATP synthase"/>
    <property type="match status" value="1"/>
</dbReference>
<proteinExistence type="inferred from homology"/>
<keyword evidence="7 12" id="KW-1278">Translocase</keyword>
<dbReference type="Pfam" id="PF22919">
    <property type="entry name" value="ATP-synt_VA_C"/>
    <property type="match status" value="1"/>
</dbReference>
<keyword evidence="5 12" id="KW-0375">Hydrogen ion transport</keyword>
<dbReference type="Gene3D" id="1.10.1140.10">
    <property type="entry name" value="Bovine Mitochondrial F1-atpase, Atp Synthase Beta Chain, Chain D, domain 3"/>
    <property type="match status" value="1"/>
</dbReference>
<feature type="domain" description="AAA+ ATPase" evidence="14">
    <location>
        <begin position="146"/>
        <end position="338"/>
    </location>
</feature>
<organism evidence="15">
    <name type="scientific">Caloglossa intermedia</name>
    <dbReference type="NCBI Taxonomy" id="100879"/>
    <lineage>
        <taxon>Eukaryota</taxon>
        <taxon>Rhodophyta</taxon>
        <taxon>Florideophyceae</taxon>
        <taxon>Rhodymeniophycidae</taxon>
        <taxon>Ceramiales</taxon>
        <taxon>Delesseriaceae</taxon>
        <taxon>Caloglossa</taxon>
    </lineage>
</organism>
<evidence type="ECO:0000256" key="6">
    <source>
        <dbReference type="ARBA" id="ARBA00022840"/>
    </source>
</evidence>
<dbReference type="GO" id="GO:0009535">
    <property type="term" value="C:chloroplast thylakoid membrane"/>
    <property type="evidence" value="ECO:0007669"/>
    <property type="project" value="UniProtKB-SubCell"/>
</dbReference>
<keyword evidence="8 12" id="KW-0406">Ion transport</keyword>
<geneLocation type="chloroplast" evidence="15"/>
<dbReference type="CDD" id="cd18110">
    <property type="entry name" value="ATP-synt_F1_beta_C"/>
    <property type="match status" value="1"/>
</dbReference>
<feature type="binding site" evidence="12">
    <location>
        <begin position="154"/>
        <end position="161"/>
    </location>
    <ligand>
        <name>ATP</name>
        <dbReference type="ChEBI" id="CHEBI:30616"/>
    </ligand>
</feature>
<dbReference type="FunFam" id="1.10.1140.10:FF:000001">
    <property type="entry name" value="ATP synthase subunit beta"/>
    <property type="match status" value="1"/>
</dbReference>
<comment type="subcellular location">
    <subcellularLocation>
        <location evidence="1">Membrane</location>
    </subcellularLocation>
    <subcellularLocation>
        <location evidence="12">Plastid</location>
        <location evidence="12">Chloroplast thylakoid membrane</location>
        <topology evidence="12">Peripheral membrane protein</topology>
    </subcellularLocation>
</comment>
<dbReference type="EC" id="7.1.2.2" evidence="12"/>
<dbReference type="HAMAP" id="MF_01347">
    <property type="entry name" value="ATP_synth_beta_bact"/>
    <property type="match status" value="1"/>
</dbReference>
<dbReference type="InterPro" id="IPR003593">
    <property type="entry name" value="AAA+_ATPase"/>
</dbReference>
<evidence type="ECO:0000256" key="4">
    <source>
        <dbReference type="ARBA" id="ARBA00022741"/>
    </source>
</evidence>
<evidence type="ECO:0000256" key="7">
    <source>
        <dbReference type="ARBA" id="ARBA00022967"/>
    </source>
</evidence>
<dbReference type="SUPFAM" id="SSF50615">
    <property type="entry name" value="N-terminal domain of alpha and beta subunits of F1 ATP synthase"/>
    <property type="match status" value="1"/>
</dbReference>
<evidence type="ECO:0000256" key="3">
    <source>
        <dbReference type="ARBA" id="ARBA00022448"/>
    </source>
</evidence>
<dbReference type="CDD" id="cd18115">
    <property type="entry name" value="ATP-synt_F1_beta_N"/>
    <property type="match status" value="1"/>
</dbReference>
<dbReference type="GO" id="GO:0046933">
    <property type="term" value="F:proton-transporting ATP synthase activity, rotational mechanism"/>
    <property type="evidence" value="ECO:0007669"/>
    <property type="project" value="UniProtKB-UniRule"/>
</dbReference>
<dbReference type="InterPro" id="IPR036121">
    <property type="entry name" value="ATPase_F1/V1/A1_a/bsu_N_sf"/>
</dbReference>
<name>A0A1Z1M610_9FLOR</name>
<dbReference type="PANTHER" id="PTHR15184:SF71">
    <property type="entry name" value="ATP SYNTHASE SUBUNIT BETA, MITOCHONDRIAL"/>
    <property type="match status" value="1"/>
</dbReference>
<keyword evidence="9 12" id="KW-0472">Membrane</keyword>
<dbReference type="PANTHER" id="PTHR15184">
    <property type="entry name" value="ATP SYNTHASE"/>
    <property type="match status" value="1"/>
</dbReference>
<dbReference type="Gene3D" id="2.40.10.170">
    <property type="match status" value="1"/>
</dbReference>
<dbReference type="InterPro" id="IPR020003">
    <property type="entry name" value="ATPase_a/bsu_AS"/>
</dbReference>
<dbReference type="InterPro" id="IPR050053">
    <property type="entry name" value="ATPase_alpha/beta_chains"/>
</dbReference>
<keyword evidence="15" id="KW-0150">Chloroplast</keyword>
<dbReference type="Gene3D" id="3.40.50.300">
    <property type="entry name" value="P-loop containing nucleotide triphosphate hydrolases"/>
    <property type="match status" value="1"/>
</dbReference>
<dbReference type="GO" id="GO:0005524">
    <property type="term" value="F:ATP binding"/>
    <property type="evidence" value="ECO:0007669"/>
    <property type="project" value="UniProtKB-UniRule"/>
</dbReference>
<evidence type="ECO:0000256" key="1">
    <source>
        <dbReference type="ARBA" id="ARBA00004370"/>
    </source>
</evidence>
<comment type="catalytic activity">
    <reaction evidence="12 13">
        <text>ATP + H2O + 4 H(+)(in) = ADP + phosphate + 5 H(+)(out)</text>
        <dbReference type="Rhea" id="RHEA:57720"/>
        <dbReference type="ChEBI" id="CHEBI:15377"/>
        <dbReference type="ChEBI" id="CHEBI:15378"/>
        <dbReference type="ChEBI" id="CHEBI:30616"/>
        <dbReference type="ChEBI" id="CHEBI:43474"/>
        <dbReference type="ChEBI" id="CHEBI:456216"/>
        <dbReference type="EC" id="7.1.2.2"/>
    </reaction>
</comment>
<keyword evidence="3 12" id="KW-0813">Transport</keyword>
<comment type="similarity">
    <text evidence="2 12">Belongs to the ATPase alpha/beta chains family.</text>
</comment>
<dbReference type="EMBL" id="MF101418">
    <property type="protein sequence ID" value="ARW61459.1"/>
    <property type="molecule type" value="Genomic_DNA"/>
</dbReference>
<dbReference type="PROSITE" id="PS00152">
    <property type="entry name" value="ATPASE_ALPHA_BETA"/>
    <property type="match status" value="1"/>
</dbReference>
<dbReference type="FunFam" id="2.40.10.170:FF:000005">
    <property type="entry name" value="ATP synthase subunit beta"/>
    <property type="match status" value="1"/>
</dbReference>
<dbReference type="GO" id="GO:0005739">
    <property type="term" value="C:mitochondrion"/>
    <property type="evidence" value="ECO:0007669"/>
    <property type="project" value="GOC"/>
</dbReference>
<dbReference type="InterPro" id="IPR005722">
    <property type="entry name" value="ATP_synth_F1_bsu"/>
</dbReference>
<dbReference type="SUPFAM" id="SSF52540">
    <property type="entry name" value="P-loop containing nucleoside triphosphate hydrolases"/>
    <property type="match status" value="1"/>
</dbReference>
<evidence type="ECO:0000256" key="11">
    <source>
        <dbReference type="ARBA" id="ARBA00023310"/>
    </source>
</evidence>
<accession>A0A1Z1M610</accession>
<dbReference type="RefSeq" id="YP_009392897.1">
    <property type="nucleotide sequence ID" value="NC_035265.1"/>
</dbReference>
<dbReference type="GO" id="GO:0042776">
    <property type="term" value="P:proton motive force-driven mitochondrial ATP synthesis"/>
    <property type="evidence" value="ECO:0007669"/>
    <property type="project" value="TreeGrafter"/>
</dbReference>
<dbReference type="InterPro" id="IPR024034">
    <property type="entry name" value="ATPase_F1/V1_b/a_C"/>
</dbReference>
<evidence type="ECO:0000256" key="13">
    <source>
        <dbReference type="RuleBase" id="RU003553"/>
    </source>
</evidence>
<dbReference type="InterPro" id="IPR055190">
    <property type="entry name" value="ATP-synt_VA_C"/>
</dbReference>
<gene>
    <name evidence="12 15" type="primary">atpB</name>
</gene>
<keyword evidence="12" id="KW-0793">Thylakoid</keyword>